<dbReference type="Gene3D" id="2.60.40.10">
    <property type="entry name" value="Immunoglobulins"/>
    <property type="match status" value="1"/>
</dbReference>
<keyword evidence="1" id="KW-0677">Repeat</keyword>
<proteinExistence type="predicted"/>
<dbReference type="GO" id="GO:0007160">
    <property type="term" value="P:cell-matrix adhesion"/>
    <property type="evidence" value="ECO:0007669"/>
    <property type="project" value="TreeGrafter"/>
</dbReference>
<evidence type="ECO:0000256" key="1">
    <source>
        <dbReference type="ARBA" id="ARBA00022737"/>
    </source>
</evidence>
<dbReference type="PANTHER" id="PTHR46708:SF7">
    <property type="entry name" value="FIBRONECTIN TYPE-III DOMAIN-CONTAINING PROTEIN"/>
    <property type="match status" value="1"/>
</dbReference>
<dbReference type="CDD" id="cd00063">
    <property type="entry name" value="FN3"/>
    <property type="match status" value="1"/>
</dbReference>
<dbReference type="InterPro" id="IPR003961">
    <property type="entry name" value="FN3_dom"/>
</dbReference>
<gene>
    <name evidence="3" type="ORF">GSONMT00018266001</name>
</gene>
<feature type="domain" description="Fibronectin type-III" evidence="2">
    <location>
        <begin position="103"/>
        <end position="197"/>
    </location>
</feature>
<reference evidence="3" key="2">
    <citation type="submission" date="2014-03" db="EMBL/GenBank/DDBJ databases">
        <authorList>
            <person name="Genoscope - CEA"/>
        </authorList>
    </citation>
    <scope>NUCLEOTIDE SEQUENCE</scope>
</reference>
<dbReference type="Pfam" id="PF00041">
    <property type="entry name" value="fn3"/>
    <property type="match status" value="1"/>
</dbReference>
<dbReference type="GO" id="GO:0007507">
    <property type="term" value="P:heart development"/>
    <property type="evidence" value="ECO:0007669"/>
    <property type="project" value="TreeGrafter"/>
</dbReference>
<dbReference type="InterPro" id="IPR050991">
    <property type="entry name" value="ECM_Regulatory_Proteins"/>
</dbReference>
<evidence type="ECO:0000259" key="2">
    <source>
        <dbReference type="PROSITE" id="PS50853"/>
    </source>
</evidence>
<dbReference type="PROSITE" id="PS50853">
    <property type="entry name" value="FN3"/>
    <property type="match status" value="1"/>
</dbReference>
<dbReference type="GO" id="GO:0005201">
    <property type="term" value="F:extracellular matrix structural constituent"/>
    <property type="evidence" value="ECO:0007669"/>
    <property type="project" value="TreeGrafter"/>
</dbReference>
<sequence>MSLIKSDKRVHTPSFSGINQYLVKNQLTLQPSCEPELCTPVFFTYPSLPLCLPLQETVSAGQRSFVARELKSETDYLVTIIPQYPNSVGEPVSAKARTKSLPGVSGLRLIQAGFFSLSLGWDAPTSQIQGYRLTYGPRGQPAAQLLEQSLAADSTSVTLERLLPDTEYVLTLYPLFPRNSVSPATLTSRTCKYISPTLSHYPQSVLYDASLYHLQF</sequence>
<dbReference type="SUPFAM" id="SSF49265">
    <property type="entry name" value="Fibronectin type III"/>
    <property type="match status" value="1"/>
</dbReference>
<dbReference type="PANTHER" id="PTHR46708">
    <property type="entry name" value="TENASCIN"/>
    <property type="match status" value="1"/>
</dbReference>
<accession>A0A060YVM8</accession>
<evidence type="ECO:0000313" key="4">
    <source>
        <dbReference type="Proteomes" id="UP000193380"/>
    </source>
</evidence>
<dbReference type="PaxDb" id="8022-A0A060YVM8"/>
<dbReference type="GO" id="GO:0007399">
    <property type="term" value="P:nervous system development"/>
    <property type="evidence" value="ECO:0007669"/>
    <property type="project" value="TreeGrafter"/>
</dbReference>
<dbReference type="GO" id="GO:0043394">
    <property type="term" value="F:proteoglycan binding"/>
    <property type="evidence" value="ECO:0007669"/>
    <property type="project" value="TreeGrafter"/>
</dbReference>
<organism evidence="3 4">
    <name type="scientific">Oncorhynchus mykiss</name>
    <name type="common">Rainbow trout</name>
    <name type="synonym">Salmo gairdneri</name>
    <dbReference type="NCBI Taxonomy" id="8022"/>
    <lineage>
        <taxon>Eukaryota</taxon>
        <taxon>Metazoa</taxon>
        <taxon>Chordata</taxon>
        <taxon>Craniata</taxon>
        <taxon>Vertebrata</taxon>
        <taxon>Euteleostomi</taxon>
        <taxon>Actinopterygii</taxon>
        <taxon>Neopterygii</taxon>
        <taxon>Teleostei</taxon>
        <taxon>Protacanthopterygii</taxon>
        <taxon>Salmoniformes</taxon>
        <taxon>Salmonidae</taxon>
        <taxon>Salmoninae</taxon>
        <taxon>Oncorhynchus</taxon>
    </lineage>
</organism>
<dbReference type="InterPro" id="IPR036116">
    <property type="entry name" value="FN3_sf"/>
</dbReference>
<dbReference type="GO" id="GO:0005178">
    <property type="term" value="F:integrin binding"/>
    <property type="evidence" value="ECO:0007669"/>
    <property type="project" value="TreeGrafter"/>
</dbReference>
<dbReference type="EMBL" id="FR915466">
    <property type="protein sequence ID" value="CDQ93559.1"/>
    <property type="molecule type" value="Genomic_DNA"/>
</dbReference>
<dbReference type="STRING" id="8022.A0A060YVM8"/>
<dbReference type="GO" id="GO:0007044">
    <property type="term" value="P:cell-substrate junction assembly"/>
    <property type="evidence" value="ECO:0007669"/>
    <property type="project" value="TreeGrafter"/>
</dbReference>
<dbReference type="AlphaFoldDB" id="A0A060YVM8"/>
<protein>
    <recommendedName>
        <fullName evidence="2">Fibronectin type-III domain-containing protein</fullName>
    </recommendedName>
</protein>
<name>A0A060YVM8_ONCMY</name>
<reference evidence="3" key="1">
    <citation type="journal article" date="2014" name="Nat. Commun.">
        <title>The rainbow trout genome provides novel insights into evolution after whole-genome duplication in vertebrates.</title>
        <authorList>
            <person name="Berthelot C."/>
            <person name="Brunet F."/>
            <person name="Chalopin D."/>
            <person name="Juanchich A."/>
            <person name="Bernard M."/>
            <person name="Noel B."/>
            <person name="Bento P."/>
            <person name="Da Silva C."/>
            <person name="Labadie K."/>
            <person name="Alberti A."/>
            <person name="Aury J.M."/>
            <person name="Louis A."/>
            <person name="Dehais P."/>
            <person name="Bardou P."/>
            <person name="Montfort J."/>
            <person name="Klopp C."/>
            <person name="Cabau C."/>
            <person name="Gaspin C."/>
            <person name="Thorgaard G.H."/>
            <person name="Boussaha M."/>
            <person name="Quillet E."/>
            <person name="Guyomard R."/>
            <person name="Galiana D."/>
            <person name="Bobe J."/>
            <person name="Volff J.N."/>
            <person name="Genet C."/>
            <person name="Wincker P."/>
            <person name="Jaillon O."/>
            <person name="Roest Crollius H."/>
            <person name="Guiguen Y."/>
        </authorList>
    </citation>
    <scope>NUCLEOTIDE SEQUENCE [LARGE SCALE GENOMIC DNA]</scope>
</reference>
<evidence type="ECO:0000313" key="3">
    <source>
        <dbReference type="EMBL" id="CDQ93559.1"/>
    </source>
</evidence>
<dbReference type="Proteomes" id="UP000193380">
    <property type="component" value="Unassembled WGS sequence"/>
</dbReference>
<dbReference type="InterPro" id="IPR013783">
    <property type="entry name" value="Ig-like_fold"/>
</dbReference>